<sequence>MEHPIGIWHIDEHVGSESAVDERIHESVGKVPECGVKRQVLRQPAVSDVEVGVELGDWVRPENVLREHGLSAAVFSEVEILPVAGAYVRQLPAGGGIGAAEYDLSHLLLVVQLQRYAQRLSRSTRFQQYFVHHNQHTPSFNVGRAERRYGDDVRGDPGDEVVVISALSADGLYQVDL</sequence>
<evidence type="ECO:0000313" key="1">
    <source>
        <dbReference type="EMBL" id="GBE60381.1"/>
    </source>
</evidence>
<dbReference type="RefSeq" id="XP_028866624.1">
    <property type="nucleotide sequence ID" value="XM_029010791.1"/>
</dbReference>
<evidence type="ECO:0000313" key="2">
    <source>
        <dbReference type="Proteomes" id="UP000236319"/>
    </source>
</evidence>
<keyword evidence="1" id="KW-0808">Transferase</keyword>
<organism evidence="1 2">
    <name type="scientific">Babesia ovata</name>
    <dbReference type="NCBI Taxonomy" id="189622"/>
    <lineage>
        <taxon>Eukaryota</taxon>
        <taxon>Sar</taxon>
        <taxon>Alveolata</taxon>
        <taxon>Apicomplexa</taxon>
        <taxon>Aconoidasida</taxon>
        <taxon>Piroplasmida</taxon>
        <taxon>Babesiidae</taxon>
        <taxon>Babesia</taxon>
    </lineage>
</organism>
<name>A0A2H6KBL4_9APIC</name>
<dbReference type="VEuPathDB" id="PiroplasmaDB:BOVATA_018740"/>
<gene>
    <name evidence="1" type="ORF">BOVATA_018740</name>
</gene>
<comment type="caution">
    <text evidence="1">The sequence shown here is derived from an EMBL/GenBank/DDBJ whole genome shotgun (WGS) entry which is preliminary data.</text>
</comment>
<accession>A0A2H6KBL4</accession>
<keyword evidence="2" id="KW-1185">Reference proteome</keyword>
<reference evidence="1 2" key="1">
    <citation type="journal article" date="2017" name="BMC Genomics">
        <title>Whole-genome assembly of Babesia ovata and comparative genomics between closely related pathogens.</title>
        <authorList>
            <person name="Yamagishi J."/>
            <person name="Asada M."/>
            <person name="Hakimi H."/>
            <person name="Tanaka T.Q."/>
            <person name="Sugimoto C."/>
            <person name="Kawazu S."/>
        </authorList>
    </citation>
    <scope>NUCLEOTIDE SEQUENCE [LARGE SCALE GENOMIC DNA]</scope>
    <source>
        <strain evidence="1 2">Miyake</strain>
    </source>
</reference>
<keyword evidence="1" id="KW-0418">Kinase</keyword>
<keyword evidence="1" id="KW-0670">Pyruvate</keyword>
<dbReference type="GO" id="GO:0016301">
    <property type="term" value="F:kinase activity"/>
    <property type="evidence" value="ECO:0007669"/>
    <property type="project" value="UniProtKB-KW"/>
</dbReference>
<dbReference type="GeneID" id="39874151"/>
<dbReference type="AlphaFoldDB" id="A0A2H6KBL4"/>
<proteinExistence type="predicted"/>
<protein>
    <submittedName>
        <fullName evidence="1">Pyruvate kinase, putative</fullName>
    </submittedName>
</protein>
<dbReference type="Proteomes" id="UP000236319">
    <property type="component" value="Unassembled WGS sequence"/>
</dbReference>
<dbReference type="EMBL" id="BDSA01000002">
    <property type="protein sequence ID" value="GBE60381.1"/>
    <property type="molecule type" value="Genomic_DNA"/>
</dbReference>